<keyword evidence="4 8" id="KW-0067">ATP-binding</keyword>
<dbReference type="SMART" id="SM00382">
    <property type="entry name" value="AAA"/>
    <property type="match status" value="1"/>
</dbReference>
<dbReference type="GO" id="GO:0022857">
    <property type="term" value="F:transmembrane transporter activity"/>
    <property type="evidence" value="ECO:0007669"/>
    <property type="project" value="TreeGrafter"/>
</dbReference>
<dbReference type="FunFam" id="3.40.50.300:FF:000032">
    <property type="entry name" value="Export ABC transporter ATP-binding protein"/>
    <property type="match status" value="1"/>
</dbReference>
<comment type="similarity">
    <text evidence="5">Belongs to the ABC transporter superfamily. Macrolide exporter (TC 3.A.1.122) family.</text>
</comment>
<dbReference type="PANTHER" id="PTHR24220:SF86">
    <property type="entry name" value="ABC TRANSPORTER ABCH.1"/>
    <property type="match status" value="1"/>
</dbReference>
<keyword evidence="1" id="KW-0813">Transport</keyword>
<keyword evidence="3" id="KW-0547">Nucleotide-binding</keyword>
<gene>
    <name evidence="8" type="ORF">B5C34_14390</name>
</gene>
<dbReference type="GO" id="GO:0016887">
    <property type="term" value="F:ATP hydrolysis activity"/>
    <property type="evidence" value="ECO:0007669"/>
    <property type="project" value="InterPro"/>
</dbReference>
<keyword evidence="2" id="KW-1003">Cell membrane</keyword>
<evidence type="ECO:0000256" key="4">
    <source>
        <dbReference type="ARBA" id="ARBA00022840"/>
    </source>
</evidence>
<proteinExistence type="inferred from homology"/>
<keyword evidence="2" id="KW-0472">Membrane</keyword>
<evidence type="ECO:0000256" key="5">
    <source>
        <dbReference type="ARBA" id="ARBA00038388"/>
    </source>
</evidence>
<keyword evidence="2" id="KW-0997">Cell inner membrane</keyword>
<dbReference type="Pfam" id="PF00005">
    <property type="entry name" value="ABC_tran"/>
    <property type="match status" value="1"/>
</dbReference>
<organism evidence="8 9">
    <name type="scientific">Pacificimonas flava</name>
    <dbReference type="NCBI Taxonomy" id="1234595"/>
    <lineage>
        <taxon>Bacteria</taxon>
        <taxon>Pseudomonadati</taxon>
        <taxon>Pseudomonadota</taxon>
        <taxon>Alphaproteobacteria</taxon>
        <taxon>Sphingomonadales</taxon>
        <taxon>Sphingosinicellaceae</taxon>
        <taxon>Pacificimonas</taxon>
    </lineage>
</organism>
<dbReference type="GO" id="GO:0005886">
    <property type="term" value="C:plasma membrane"/>
    <property type="evidence" value="ECO:0007669"/>
    <property type="project" value="TreeGrafter"/>
</dbReference>
<dbReference type="AlphaFoldDB" id="A0A219B9N8"/>
<dbReference type="RefSeq" id="WP_088713229.1">
    <property type="nucleotide sequence ID" value="NZ_NFZT01000001.1"/>
</dbReference>
<protein>
    <submittedName>
        <fullName evidence="8">Macrolide ABC transporter ATP-binding protein</fullName>
    </submittedName>
</protein>
<comment type="caution">
    <text evidence="8">The sequence shown here is derived from an EMBL/GenBank/DDBJ whole genome shotgun (WGS) entry which is preliminary data.</text>
</comment>
<evidence type="ECO:0000256" key="1">
    <source>
        <dbReference type="ARBA" id="ARBA00022448"/>
    </source>
</evidence>
<dbReference type="InterPro" id="IPR017911">
    <property type="entry name" value="MacB-like_ATP-bd"/>
</dbReference>
<evidence type="ECO:0000256" key="2">
    <source>
        <dbReference type="ARBA" id="ARBA00022519"/>
    </source>
</evidence>
<evidence type="ECO:0000256" key="3">
    <source>
        <dbReference type="ARBA" id="ARBA00022741"/>
    </source>
</evidence>
<dbReference type="InterPro" id="IPR027417">
    <property type="entry name" value="P-loop_NTPase"/>
</dbReference>
<dbReference type="SUPFAM" id="SSF52540">
    <property type="entry name" value="P-loop containing nucleoside triphosphate hydrolases"/>
    <property type="match status" value="1"/>
</dbReference>
<dbReference type="InterPro" id="IPR017871">
    <property type="entry name" value="ABC_transporter-like_CS"/>
</dbReference>
<evidence type="ECO:0000313" key="8">
    <source>
        <dbReference type="EMBL" id="OWV34529.1"/>
    </source>
</evidence>
<accession>A0A219B9N8</accession>
<feature type="compositionally biased region" description="Gly residues" evidence="6">
    <location>
        <begin position="1"/>
        <end position="17"/>
    </location>
</feature>
<dbReference type="OrthoDB" id="7202172at2"/>
<evidence type="ECO:0000259" key="7">
    <source>
        <dbReference type="PROSITE" id="PS50893"/>
    </source>
</evidence>
<reference evidence="9" key="1">
    <citation type="submission" date="2017-05" db="EMBL/GenBank/DDBJ databases">
        <authorList>
            <person name="Lin X."/>
        </authorList>
    </citation>
    <scope>NUCLEOTIDE SEQUENCE [LARGE SCALE GENOMIC DNA]</scope>
    <source>
        <strain evidence="9">JLT2012</strain>
    </source>
</reference>
<keyword evidence="9" id="KW-1185">Reference proteome</keyword>
<name>A0A219B9N8_9SPHN</name>
<dbReference type="GO" id="GO:0098796">
    <property type="term" value="C:membrane protein complex"/>
    <property type="evidence" value="ECO:0007669"/>
    <property type="project" value="UniProtKB-ARBA"/>
</dbReference>
<dbReference type="GO" id="GO:0005524">
    <property type="term" value="F:ATP binding"/>
    <property type="evidence" value="ECO:0007669"/>
    <property type="project" value="UniProtKB-KW"/>
</dbReference>
<dbReference type="Gene3D" id="3.40.50.300">
    <property type="entry name" value="P-loop containing nucleotide triphosphate hydrolases"/>
    <property type="match status" value="1"/>
</dbReference>
<dbReference type="InterPro" id="IPR003593">
    <property type="entry name" value="AAA+_ATPase"/>
</dbReference>
<dbReference type="InterPro" id="IPR015854">
    <property type="entry name" value="ABC_transpr_LolD-like"/>
</dbReference>
<feature type="region of interest" description="Disordered" evidence="6">
    <location>
        <begin position="1"/>
        <end position="21"/>
    </location>
</feature>
<dbReference type="PROSITE" id="PS50893">
    <property type="entry name" value="ABC_TRANSPORTER_2"/>
    <property type="match status" value="1"/>
</dbReference>
<dbReference type="PROSITE" id="PS00211">
    <property type="entry name" value="ABC_TRANSPORTER_1"/>
    <property type="match status" value="1"/>
</dbReference>
<sequence length="258" mass="27405">MTDPGGAEGEGTSGSEGRGPEDAFIRLRGAARTYGEGRARVQALLPVDLDIAAGDYVSIAGPSGSGKTTMMNLIGCLDRPSAGSVEIDGRDVAGMSEEELARLRRETIGFVFQQFNLLPRSSARDNVAMPLVYHGVGRSERERRADDLLQRVGLGDRTTHRPNELSGGQQQRVAIARALVGAPRLILADEPTGALDTKTSGEIIALLESLNREEGVTLVVVTHEPALAARAARRIAMLDGRIQSDERGAAAQADRAEP</sequence>
<dbReference type="PANTHER" id="PTHR24220">
    <property type="entry name" value="IMPORT ATP-BINDING PROTEIN"/>
    <property type="match status" value="1"/>
</dbReference>
<dbReference type="EMBL" id="NFZT01000001">
    <property type="protein sequence ID" value="OWV34529.1"/>
    <property type="molecule type" value="Genomic_DNA"/>
</dbReference>
<dbReference type="Proteomes" id="UP000198462">
    <property type="component" value="Unassembled WGS sequence"/>
</dbReference>
<feature type="domain" description="ABC transporter" evidence="7">
    <location>
        <begin position="25"/>
        <end position="258"/>
    </location>
</feature>
<dbReference type="InterPro" id="IPR003439">
    <property type="entry name" value="ABC_transporter-like_ATP-bd"/>
</dbReference>
<evidence type="ECO:0000313" key="9">
    <source>
        <dbReference type="Proteomes" id="UP000198462"/>
    </source>
</evidence>
<dbReference type="CDD" id="cd03255">
    <property type="entry name" value="ABC_MJ0796_LolCDE_FtsE"/>
    <property type="match status" value="1"/>
</dbReference>
<evidence type="ECO:0000256" key="6">
    <source>
        <dbReference type="SAM" id="MobiDB-lite"/>
    </source>
</evidence>